<gene>
    <name evidence="2" type="ORF">BDV98DRAFT_600893</name>
</gene>
<evidence type="ECO:0000313" key="2">
    <source>
        <dbReference type="EMBL" id="TFL05518.1"/>
    </source>
</evidence>
<proteinExistence type="predicted"/>
<dbReference type="Proteomes" id="UP000305067">
    <property type="component" value="Unassembled WGS sequence"/>
</dbReference>
<keyword evidence="3" id="KW-1185">Reference proteome</keyword>
<organism evidence="2 3">
    <name type="scientific">Pterulicium gracile</name>
    <dbReference type="NCBI Taxonomy" id="1884261"/>
    <lineage>
        <taxon>Eukaryota</taxon>
        <taxon>Fungi</taxon>
        <taxon>Dikarya</taxon>
        <taxon>Basidiomycota</taxon>
        <taxon>Agaricomycotina</taxon>
        <taxon>Agaricomycetes</taxon>
        <taxon>Agaricomycetidae</taxon>
        <taxon>Agaricales</taxon>
        <taxon>Pleurotineae</taxon>
        <taxon>Pterulaceae</taxon>
        <taxon>Pterulicium</taxon>
    </lineage>
</organism>
<name>A0A5C3QVW1_9AGAR</name>
<feature type="region of interest" description="Disordered" evidence="1">
    <location>
        <begin position="54"/>
        <end position="76"/>
    </location>
</feature>
<protein>
    <submittedName>
        <fullName evidence="2">Uncharacterized protein</fullName>
    </submittedName>
</protein>
<evidence type="ECO:0000313" key="3">
    <source>
        <dbReference type="Proteomes" id="UP000305067"/>
    </source>
</evidence>
<dbReference type="EMBL" id="ML178816">
    <property type="protein sequence ID" value="TFL05518.1"/>
    <property type="molecule type" value="Genomic_DNA"/>
</dbReference>
<dbReference type="AlphaFoldDB" id="A0A5C3QVW1"/>
<sequence length="260" mass="29305">MVQITSYTEELTLSAYVQKRREIEPVIQAIATQGASKLPFRASICFQIDKACPQPHDRAEPSRGGTSTTRYRHNARPSDDAGMGIYSLLNMMALYCSHGTQLLDLVLSTPKVMGVLALHHVRGHLPMEFAQRIQHITHIVGHEDTKKIVAEMVEVLAKATVRQITLHLDSPMENWGPKETLHLTTQLSFMEAITLGHNGVRDVLINMKVVPLVIRIIDLYAKGLAPMDRQSRYIVRKGVSYLMSLHTVQKNTLWTSNRYV</sequence>
<accession>A0A5C3QVW1</accession>
<evidence type="ECO:0000256" key="1">
    <source>
        <dbReference type="SAM" id="MobiDB-lite"/>
    </source>
</evidence>
<reference evidence="2 3" key="1">
    <citation type="journal article" date="2019" name="Nat. Ecol. Evol.">
        <title>Megaphylogeny resolves global patterns of mushroom evolution.</title>
        <authorList>
            <person name="Varga T."/>
            <person name="Krizsan K."/>
            <person name="Foldi C."/>
            <person name="Dima B."/>
            <person name="Sanchez-Garcia M."/>
            <person name="Sanchez-Ramirez S."/>
            <person name="Szollosi G.J."/>
            <person name="Szarkandi J.G."/>
            <person name="Papp V."/>
            <person name="Albert L."/>
            <person name="Andreopoulos W."/>
            <person name="Angelini C."/>
            <person name="Antonin V."/>
            <person name="Barry K.W."/>
            <person name="Bougher N.L."/>
            <person name="Buchanan P."/>
            <person name="Buyck B."/>
            <person name="Bense V."/>
            <person name="Catcheside P."/>
            <person name="Chovatia M."/>
            <person name="Cooper J."/>
            <person name="Damon W."/>
            <person name="Desjardin D."/>
            <person name="Finy P."/>
            <person name="Geml J."/>
            <person name="Haridas S."/>
            <person name="Hughes K."/>
            <person name="Justo A."/>
            <person name="Karasinski D."/>
            <person name="Kautmanova I."/>
            <person name="Kiss B."/>
            <person name="Kocsube S."/>
            <person name="Kotiranta H."/>
            <person name="LaButti K.M."/>
            <person name="Lechner B.E."/>
            <person name="Liimatainen K."/>
            <person name="Lipzen A."/>
            <person name="Lukacs Z."/>
            <person name="Mihaltcheva S."/>
            <person name="Morgado L.N."/>
            <person name="Niskanen T."/>
            <person name="Noordeloos M.E."/>
            <person name="Ohm R.A."/>
            <person name="Ortiz-Santana B."/>
            <person name="Ovrebo C."/>
            <person name="Racz N."/>
            <person name="Riley R."/>
            <person name="Savchenko A."/>
            <person name="Shiryaev A."/>
            <person name="Soop K."/>
            <person name="Spirin V."/>
            <person name="Szebenyi C."/>
            <person name="Tomsovsky M."/>
            <person name="Tulloss R.E."/>
            <person name="Uehling J."/>
            <person name="Grigoriev I.V."/>
            <person name="Vagvolgyi C."/>
            <person name="Papp T."/>
            <person name="Martin F.M."/>
            <person name="Miettinen O."/>
            <person name="Hibbett D.S."/>
            <person name="Nagy L.G."/>
        </authorList>
    </citation>
    <scope>NUCLEOTIDE SEQUENCE [LARGE SCALE GENOMIC DNA]</scope>
    <source>
        <strain evidence="2 3">CBS 309.79</strain>
    </source>
</reference>